<evidence type="ECO:0000313" key="2">
    <source>
        <dbReference type="Proteomes" id="UP000887222"/>
    </source>
</evidence>
<dbReference type="Pfam" id="PF01904">
    <property type="entry name" value="DUF72"/>
    <property type="match status" value="1"/>
</dbReference>
<gene>
    <name evidence="1" type="ORF">NCCP691_08290</name>
</gene>
<comment type="caution">
    <text evidence="1">The sequence shown here is derived from an EMBL/GenBank/DDBJ whole genome shotgun (WGS) entry which is preliminary data.</text>
</comment>
<dbReference type="Gene3D" id="3.20.20.410">
    <property type="entry name" value="Protein of unknown function UPF0759"/>
    <property type="match status" value="1"/>
</dbReference>
<dbReference type="RefSeq" id="WP_220806986.1">
    <property type="nucleotide sequence ID" value="NZ_BPMK01000003.1"/>
</dbReference>
<sequence>MDAGNGTGTLIGCAGWSLSRAVASHFPGEGSHLERYARVLPAVEINSAFYRPHKPATYARWRDSVPAAFRFSVKMPKEISHLRRLRDCGQPLENFLSEVAGLGDKLGCLLLQLPPSLAFDPPAAQAFLLRLRAATGVDVVCEPRHASWFGEEAAALLAECRIAYVEADPSPHALPASPTGPVYLRLHGTPRIYYSDYPEDVIDTLAARLSALREAGRTAWCVFDNTAEGAAVPNALSLLAKLAARCPPARP</sequence>
<dbReference type="SUPFAM" id="SSF117396">
    <property type="entry name" value="TM1631-like"/>
    <property type="match status" value="1"/>
</dbReference>
<dbReference type="PANTHER" id="PTHR30348:SF14">
    <property type="entry name" value="BLR8050 PROTEIN"/>
    <property type="match status" value="1"/>
</dbReference>
<evidence type="ECO:0008006" key="3">
    <source>
        <dbReference type="Google" id="ProtNLM"/>
    </source>
</evidence>
<dbReference type="Proteomes" id="UP000887222">
    <property type="component" value="Unassembled WGS sequence"/>
</dbReference>
<name>A0ABQ4Q1X8_9BURK</name>
<dbReference type="InterPro" id="IPR036520">
    <property type="entry name" value="UPF0759_sf"/>
</dbReference>
<reference evidence="1 2" key="1">
    <citation type="journal article" date="2022" name="Int. J. Syst. Evol. Microbiol.">
        <title>Noviherbaspirillum aridicola sp. nov., isolated from an arid soil in Pakistan.</title>
        <authorList>
            <person name="Khan I.U."/>
            <person name="Saqib M."/>
            <person name="Amin A."/>
            <person name="Hussain F."/>
            <person name="Li L."/>
            <person name="Liu Y.H."/>
            <person name="Fang B.Z."/>
            <person name="Ahmed I."/>
            <person name="Li W.J."/>
        </authorList>
    </citation>
    <scope>NUCLEOTIDE SEQUENCE [LARGE SCALE GENOMIC DNA]</scope>
    <source>
        <strain evidence="1 2">NCCP-691</strain>
    </source>
</reference>
<keyword evidence="2" id="KW-1185">Reference proteome</keyword>
<dbReference type="InterPro" id="IPR002763">
    <property type="entry name" value="DUF72"/>
</dbReference>
<dbReference type="PANTHER" id="PTHR30348">
    <property type="entry name" value="UNCHARACTERIZED PROTEIN YECE"/>
    <property type="match status" value="1"/>
</dbReference>
<proteinExistence type="predicted"/>
<organism evidence="1 2">
    <name type="scientific">Noviherbaspirillum aridicola</name>
    <dbReference type="NCBI Taxonomy" id="2849687"/>
    <lineage>
        <taxon>Bacteria</taxon>
        <taxon>Pseudomonadati</taxon>
        <taxon>Pseudomonadota</taxon>
        <taxon>Betaproteobacteria</taxon>
        <taxon>Burkholderiales</taxon>
        <taxon>Oxalobacteraceae</taxon>
        <taxon>Noviherbaspirillum</taxon>
    </lineage>
</organism>
<accession>A0ABQ4Q1X8</accession>
<protein>
    <recommendedName>
        <fullName evidence="3">DUF72 domain-containing protein</fullName>
    </recommendedName>
</protein>
<evidence type="ECO:0000313" key="1">
    <source>
        <dbReference type="EMBL" id="GIZ50815.1"/>
    </source>
</evidence>
<dbReference type="EMBL" id="BPMK01000003">
    <property type="protein sequence ID" value="GIZ50815.1"/>
    <property type="molecule type" value="Genomic_DNA"/>
</dbReference>